<organism evidence="2 3">
    <name type="scientific">Coniosporium apollinis (strain CBS 100218)</name>
    <name type="common">Rock-inhabiting black yeast</name>
    <dbReference type="NCBI Taxonomy" id="1168221"/>
    <lineage>
        <taxon>Eukaryota</taxon>
        <taxon>Fungi</taxon>
        <taxon>Dikarya</taxon>
        <taxon>Ascomycota</taxon>
        <taxon>Pezizomycotina</taxon>
        <taxon>Dothideomycetes</taxon>
        <taxon>Dothideomycetes incertae sedis</taxon>
        <taxon>Coniosporium</taxon>
    </lineage>
</organism>
<feature type="region of interest" description="Disordered" evidence="1">
    <location>
        <begin position="57"/>
        <end position="117"/>
    </location>
</feature>
<dbReference type="Proteomes" id="UP000016924">
    <property type="component" value="Unassembled WGS sequence"/>
</dbReference>
<evidence type="ECO:0000313" key="2">
    <source>
        <dbReference type="EMBL" id="EON65688.1"/>
    </source>
</evidence>
<name>R7YV23_CONA1</name>
<proteinExistence type="predicted"/>
<gene>
    <name evidence="2" type="ORF">W97_04927</name>
</gene>
<sequence length="299" mass="32591">MTCTLYLPDATPNILLTHTHTHASSAHPLSFSTQRQQSIARLAKRIEIWSRREMVRKKAVPTPDTADTPLSHALSGLSLSPEERPASPHRRASCSSSSDDSDSDDANTPPSGSDITPREAKMLAHLRRPDHALIAMGHATLRSLIREARAKIADVETLLDAAAGPDGQEAARPPALEGNKAGVKTDVDVDVENKLQELLDLLHEFDEKLGTWTDVVTGRDGFGESLGTTGQEMERMNERGVNPGAAAMSAAAREPRVELLNLRRARGELTIGTEELLERRKERRNVGEKVEGWLAELGS</sequence>
<dbReference type="AlphaFoldDB" id="R7YV23"/>
<dbReference type="EMBL" id="JH767575">
    <property type="protein sequence ID" value="EON65688.1"/>
    <property type="molecule type" value="Genomic_DNA"/>
</dbReference>
<evidence type="ECO:0000256" key="1">
    <source>
        <dbReference type="SAM" id="MobiDB-lite"/>
    </source>
</evidence>
<dbReference type="OrthoDB" id="10477944at2759"/>
<dbReference type="HOGENOM" id="CLU_930703_0_0_1"/>
<dbReference type="RefSeq" id="XP_007781005.1">
    <property type="nucleotide sequence ID" value="XM_007782815.1"/>
</dbReference>
<evidence type="ECO:0000313" key="3">
    <source>
        <dbReference type="Proteomes" id="UP000016924"/>
    </source>
</evidence>
<dbReference type="GeneID" id="19902238"/>
<keyword evidence="3" id="KW-1185">Reference proteome</keyword>
<reference evidence="3" key="1">
    <citation type="submission" date="2012-06" db="EMBL/GenBank/DDBJ databases">
        <title>The genome sequence of Coniosporium apollinis CBS 100218.</title>
        <authorList>
            <consortium name="The Broad Institute Genome Sequencing Platform"/>
            <person name="Cuomo C."/>
            <person name="Gorbushina A."/>
            <person name="Noack S."/>
            <person name="Walker B."/>
            <person name="Young S.K."/>
            <person name="Zeng Q."/>
            <person name="Gargeya S."/>
            <person name="Fitzgerald M."/>
            <person name="Haas B."/>
            <person name="Abouelleil A."/>
            <person name="Alvarado L."/>
            <person name="Arachchi H.M."/>
            <person name="Berlin A.M."/>
            <person name="Chapman S.B."/>
            <person name="Goldberg J."/>
            <person name="Griggs A."/>
            <person name="Gujja S."/>
            <person name="Hansen M."/>
            <person name="Howarth C."/>
            <person name="Imamovic A."/>
            <person name="Larimer J."/>
            <person name="McCowan C."/>
            <person name="Montmayeur A."/>
            <person name="Murphy C."/>
            <person name="Neiman D."/>
            <person name="Pearson M."/>
            <person name="Priest M."/>
            <person name="Roberts A."/>
            <person name="Saif S."/>
            <person name="Shea T."/>
            <person name="Sisk P."/>
            <person name="Sykes S."/>
            <person name="Wortman J."/>
            <person name="Nusbaum C."/>
            <person name="Birren B."/>
        </authorList>
    </citation>
    <scope>NUCLEOTIDE SEQUENCE [LARGE SCALE GENOMIC DNA]</scope>
    <source>
        <strain evidence="3">CBS 100218</strain>
    </source>
</reference>
<accession>R7YV23</accession>
<protein>
    <submittedName>
        <fullName evidence="2">Uncharacterized protein</fullName>
    </submittedName>
</protein>